<keyword evidence="2" id="KW-1185">Reference proteome</keyword>
<reference evidence="1 2" key="1">
    <citation type="submission" date="2014-03" db="EMBL/GenBank/DDBJ databases">
        <title>Genomics of Bifidobacteria.</title>
        <authorList>
            <person name="Ventura M."/>
            <person name="Milani C."/>
            <person name="Lugli G.A."/>
        </authorList>
    </citation>
    <scope>NUCLEOTIDE SEQUENCE [LARGE SCALE GENOMIC DNA]</scope>
    <source>
        <strain evidence="1 2">LMG 21589</strain>
    </source>
</reference>
<dbReference type="AlphaFoldDB" id="A0A087D426"/>
<protein>
    <submittedName>
        <fullName evidence="1">Uncharacterized protein</fullName>
    </submittedName>
</protein>
<evidence type="ECO:0000313" key="2">
    <source>
        <dbReference type="Proteomes" id="UP000029033"/>
    </source>
</evidence>
<proteinExistence type="predicted"/>
<sequence>MSARQCIEIETEQHDTLMMGVTPAGQCKIRFADSREQEIAWQDVRELNKFLTCILDRDVPEEPQWQA</sequence>
<dbReference type="RefSeq" id="WP_033519550.1">
    <property type="nucleotide sequence ID" value="NZ_CAUPKV010000018.1"/>
</dbReference>
<comment type="caution">
    <text evidence="1">The sequence shown here is derived from an EMBL/GenBank/DDBJ whole genome shotgun (WGS) entry which is preliminary data.</text>
</comment>
<evidence type="ECO:0000313" key="1">
    <source>
        <dbReference type="EMBL" id="KFI90276.1"/>
    </source>
</evidence>
<dbReference type="GeneID" id="85164965"/>
<organism evidence="1 2">
    <name type="scientific">Bifidobacterium scardovii</name>
    <dbReference type="NCBI Taxonomy" id="158787"/>
    <lineage>
        <taxon>Bacteria</taxon>
        <taxon>Bacillati</taxon>
        <taxon>Actinomycetota</taxon>
        <taxon>Actinomycetes</taxon>
        <taxon>Bifidobacteriales</taxon>
        <taxon>Bifidobacteriaceae</taxon>
        <taxon>Bifidobacterium</taxon>
    </lineage>
</organism>
<gene>
    <name evidence="1" type="ORF">BSCA_1887</name>
</gene>
<dbReference type="STRING" id="158787.BSCA_1887"/>
<accession>A0A087D426</accession>
<dbReference type="EMBL" id="JGZO01000031">
    <property type="protein sequence ID" value="KFI90276.1"/>
    <property type="molecule type" value="Genomic_DNA"/>
</dbReference>
<dbReference type="Proteomes" id="UP000029033">
    <property type="component" value="Unassembled WGS sequence"/>
</dbReference>
<name>A0A087D426_9BIFI</name>